<organism evidence="1 2">
    <name type="scientific">Stieleria magnilauensis</name>
    <dbReference type="NCBI Taxonomy" id="2527963"/>
    <lineage>
        <taxon>Bacteria</taxon>
        <taxon>Pseudomonadati</taxon>
        <taxon>Planctomycetota</taxon>
        <taxon>Planctomycetia</taxon>
        <taxon>Pirellulales</taxon>
        <taxon>Pirellulaceae</taxon>
        <taxon>Stieleria</taxon>
    </lineage>
</organism>
<keyword evidence="2" id="KW-1185">Reference proteome</keyword>
<accession>A0ABX5XSG0</accession>
<proteinExistence type="predicted"/>
<dbReference type="EMBL" id="CP036432">
    <property type="protein sequence ID" value="QDV84945.1"/>
    <property type="molecule type" value="Genomic_DNA"/>
</dbReference>
<protein>
    <submittedName>
        <fullName evidence="1">Uncharacterized protein</fullName>
    </submittedName>
</protein>
<name>A0ABX5XSG0_9BACT</name>
<evidence type="ECO:0000313" key="1">
    <source>
        <dbReference type="EMBL" id="QDV84945.1"/>
    </source>
</evidence>
<reference evidence="1 2" key="1">
    <citation type="submission" date="2019-02" db="EMBL/GenBank/DDBJ databases">
        <title>Deep-cultivation of Planctomycetes and their phenomic and genomic characterization uncovers novel biology.</title>
        <authorList>
            <person name="Wiegand S."/>
            <person name="Jogler M."/>
            <person name="Boedeker C."/>
            <person name="Pinto D."/>
            <person name="Vollmers J."/>
            <person name="Rivas-Marin E."/>
            <person name="Kohn T."/>
            <person name="Peeters S.H."/>
            <person name="Heuer A."/>
            <person name="Rast P."/>
            <person name="Oberbeckmann S."/>
            <person name="Bunk B."/>
            <person name="Jeske O."/>
            <person name="Meyerdierks A."/>
            <person name="Storesund J.E."/>
            <person name="Kallscheuer N."/>
            <person name="Luecker S."/>
            <person name="Lage O.M."/>
            <person name="Pohl T."/>
            <person name="Merkel B.J."/>
            <person name="Hornburger P."/>
            <person name="Mueller R.-W."/>
            <person name="Bruemmer F."/>
            <person name="Labrenz M."/>
            <person name="Spormann A.M."/>
            <person name="Op den Camp H."/>
            <person name="Overmann J."/>
            <person name="Amann R."/>
            <person name="Jetten M.S.M."/>
            <person name="Mascher T."/>
            <person name="Medema M.H."/>
            <person name="Devos D.P."/>
            <person name="Kaster A.-K."/>
            <person name="Ovreas L."/>
            <person name="Rohde M."/>
            <person name="Galperin M.Y."/>
            <person name="Jogler C."/>
        </authorList>
    </citation>
    <scope>NUCLEOTIDE SEQUENCE [LARGE SCALE GENOMIC DNA]</scope>
    <source>
        <strain evidence="1 2">TBK1r</strain>
    </source>
</reference>
<dbReference type="RefSeq" id="WP_419580132.1">
    <property type="nucleotide sequence ID" value="NZ_CP036432.1"/>
</dbReference>
<evidence type="ECO:0000313" key="2">
    <source>
        <dbReference type="Proteomes" id="UP000318081"/>
    </source>
</evidence>
<dbReference type="Proteomes" id="UP000318081">
    <property type="component" value="Chromosome"/>
</dbReference>
<sequence>MVQSRHHGRGRAENADSRQFKVWGNRTYAETIRLKDQFPKQYQILSEMDPQNLGGKVPTLELNDLQSDSAESKDLPAVGLNDGAFWYRFRTGSE</sequence>
<gene>
    <name evidence="1" type="ORF">TBK1r_38970</name>
</gene>